<dbReference type="Pfam" id="PF12833">
    <property type="entry name" value="HTH_18"/>
    <property type="match status" value="1"/>
</dbReference>
<sequence length="288" mass="33192">MSRIDIVHYNEPFQNQMDLKLLFFGMEECLSGHAWGPGLRDCYIIHYVHEGKGRFRINDRTYELTAGHGFLIPPEILVYYEADTQCPWIYSWIGFRGLHAKSLLQRANLSLANPVFQSRSHVFEAFYNDLDRARAERGGDVLIQSIIYRIMAELIACSPSDSSREKKISNPKEVYVRKAIEWIESSYSQKISVMDIARSVGLDRTYLSGLFKAQFGVSLQTFLLEYRMNRAVELLRNPDLTVSDVSRSVGYTDPFLFSKMFKKVIGQSPRASRQRENNRPIPSKKDSP</sequence>
<keyword evidence="7" id="KW-1185">Reference proteome</keyword>
<evidence type="ECO:0000313" key="6">
    <source>
        <dbReference type="EMBL" id="AZK45261.1"/>
    </source>
</evidence>
<dbReference type="SUPFAM" id="SSF46689">
    <property type="entry name" value="Homeodomain-like"/>
    <property type="match status" value="2"/>
</dbReference>
<feature type="compositionally biased region" description="Basic and acidic residues" evidence="4">
    <location>
        <begin position="273"/>
        <end position="288"/>
    </location>
</feature>
<feature type="domain" description="HTH araC/xylS-type" evidence="5">
    <location>
        <begin position="177"/>
        <end position="275"/>
    </location>
</feature>
<dbReference type="GO" id="GO:0043565">
    <property type="term" value="F:sequence-specific DNA binding"/>
    <property type="evidence" value="ECO:0007669"/>
    <property type="project" value="InterPro"/>
</dbReference>
<protein>
    <submittedName>
        <fullName evidence="6">AraC family transcriptional regulator</fullName>
    </submittedName>
</protein>
<gene>
    <name evidence="6" type="ORF">EIM92_02810</name>
</gene>
<dbReference type="Proteomes" id="UP000273145">
    <property type="component" value="Chromosome"/>
</dbReference>
<dbReference type="AlphaFoldDB" id="A0A3Q8S984"/>
<name>A0A3Q8S984_9BACL</name>
<dbReference type="InterPro" id="IPR037923">
    <property type="entry name" value="HTH-like"/>
</dbReference>
<feature type="region of interest" description="Disordered" evidence="4">
    <location>
        <begin position="266"/>
        <end position="288"/>
    </location>
</feature>
<dbReference type="Pfam" id="PF02311">
    <property type="entry name" value="AraC_binding"/>
    <property type="match status" value="1"/>
</dbReference>
<dbReference type="Gene3D" id="1.10.10.60">
    <property type="entry name" value="Homeodomain-like"/>
    <property type="match status" value="2"/>
</dbReference>
<reference evidence="6 7" key="1">
    <citation type="submission" date="2018-11" db="EMBL/GenBank/DDBJ databases">
        <title>Genome sequencing of Paenibacillus lentus DSM25539(T).</title>
        <authorList>
            <person name="Kook J.-K."/>
            <person name="Park S.-N."/>
            <person name="Lim Y.K."/>
        </authorList>
    </citation>
    <scope>NUCLEOTIDE SEQUENCE [LARGE SCALE GENOMIC DNA]</scope>
    <source>
        <strain evidence="6 7">DSM 25539</strain>
    </source>
</reference>
<dbReference type="InterPro" id="IPR018060">
    <property type="entry name" value="HTH_AraC"/>
</dbReference>
<dbReference type="InterPro" id="IPR009057">
    <property type="entry name" value="Homeodomain-like_sf"/>
</dbReference>
<dbReference type="KEGG" id="plen:EIM92_02810"/>
<proteinExistence type="predicted"/>
<dbReference type="PANTHER" id="PTHR43280:SF30">
    <property type="entry name" value="MMSAB OPERON REGULATORY PROTEIN"/>
    <property type="match status" value="1"/>
</dbReference>
<evidence type="ECO:0000256" key="3">
    <source>
        <dbReference type="ARBA" id="ARBA00023163"/>
    </source>
</evidence>
<dbReference type="Gene3D" id="2.60.120.280">
    <property type="entry name" value="Regulatory protein AraC"/>
    <property type="match status" value="1"/>
</dbReference>
<dbReference type="InterPro" id="IPR018062">
    <property type="entry name" value="HTH_AraC-typ_CS"/>
</dbReference>
<dbReference type="OrthoDB" id="9813413at2"/>
<dbReference type="PROSITE" id="PS01124">
    <property type="entry name" value="HTH_ARAC_FAMILY_2"/>
    <property type="match status" value="1"/>
</dbReference>
<dbReference type="RefSeq" id="WP_125081380.1">
    <property type="nucleotide sequence ID" value="NZ_CP034248.1"/>
</dbReference>
<accession>A0A3Q8S984</accession>
<dbReference type="EMBL" id="CP034248">
    <property type="protein sequence ID" value="AZK45261.1"/>
    <property type="molecule type" value="Genomic_DNA"/>
</dbReference>
<dbReference type="InterPro" id="IPR003313">
    <property type="entry name" value="AraC-bd"/>
</dbReference>
<dbReference type="SMART" id="SM00342">
    <property type="entry name" value="HTH_ARAC"/>
    <property type="match status" value="1"/>
</dbReference>
<dbReference type="PANTHER" id="PTHR43280">
    <property type="entry name" value="ARAC-FAMILY TRANSCRIPTIONAL REGULATOR"/>
    <property type="match status" value="1"/>
</dbReference>
<organism evidence="6 7">
    <name type="scientific">Paenibacillus lentus</name>
    <dbReference type="NCBI Taxonomy" id="1338368"/>
    <lineage>
        <taxon>Bacteria</taxon>
        <taxon>Bacillati</taxon>
        <taxon>Bacillota</taxon>
        <taxon>Bacilli</taxon>
        <taxon>Bacillales</taxon>
        <taxon>Paenibacillaceae</taxon>
        <taxon>Paenibacillus</taxon>
    </lineage>
</organism>
<evidence type="ECO:0000313" key="7">
    <source>
        <dbReference type="Proteomes" id="UP000273145"/>
    </source>
</evidence>
<evidence type="ECO:0000256" key="4">
    <source>
        <dbReference type="SAM" id="MobiDB-lite"/>
    </source>
</evidence>
<keyword evidence="3" id="KW-0804">Transcription</keyword>
<dbReference type="GO" id="GO:0003700">
    <property type="term" value="F:DNA-binding transcription factor activity"/>
    <property type="evidence" value="ECO:0007669"/>
    <property type="project" value="InterPro"/>
</dbReference>
<keyword evidence="1" id="KW-0805">Transcription regulation</keyword>
<evidence type="ECO:0000256" key="1">
    <source>
        <dbReference type="ARBA" id="ARBA00023015"/>
    </source>
</evidence>
<evidence type="ECO:0000259" key="5">
    <source>
        <dbReference type="PROSITE" id="PS01124"/>
    </source>
</evidence>
<dbReference type="PROSITE" id="PS00041">
    <property type="entry name" value="HTH_ARAC_FAMILY_1"/>
    <property type="match status" value="1"/>
</dbReference>
<dbReference type="CDD" id="cd06986">
    <property type="entry name" value="cupin_MmsR-like_N"/>
    <property type="match status" value="1"/>
</dbReference>
<dbReference type="SUPFAM" id="SSF51215">
    <property type="entry name" value="Regulatory protein AraC"/>
    <property type="match status" value="1"/>
</dbReference>
<evidence type="ECO:0000256" key="2">
    <source>
        <dbReference type="ARBA" id="ARBA00023125"/>
    </source>
</evidence>
<keyword evidence="2" id="KW-0238">DNA-binding</keyword>